<dbReference type="Proteomes" id="UP000035159">
    <property type="component" value="Chromosome"/>
</dbReference>
<evidence type="ECO:0000313" key="2">
    <source>
        <dbReference type="Proteomes" id="UP000035159"/>
    </source>
</evidence>
<dbReference type="STRING" id="1330330.IX53_04435"/>
<dbReference type="PATRIC" id="fig|1330330.3.peg.889"/>
<name>A0A0G2Z6F5_9BACT</name>
<protein>
    <submittedName>
        <fullName evidence="1">Uncharacterized protein</fullName>
    </submittedName>
</protein>
<sequence length="100" mass="11922">MIRTYEVFVYHKKRGFYFQLLRLQISNEFIERILLVPGDYYLIFMNLRGSYKTTQDSSALFSNKLHSKTYNTELEKAITNIWFSGTATKIHLIISAIHWH</sequence>
<organism evidence="1 2">
    <name type="scientific">Kosmotoga pacifica</name>
    <dbReference type="NCBI Taxonomy" id="1330330"/>
    <lineage>
        <taxon>Bacteria</taxon>
        <taxon>Thermotogati</taxon>
        <taxon>Thermotogota</taxon>
        <taxon>Thermotogae</taxon>
        <taxon>Kosmotogales</taxon>
        <taxon>Kosmotogaceae</taxon>
        <taxon>Kosmotoga</taxon>
    </lineage>
</organism>
<dbReference type="KEGG" id="kpf:IX53_04435"/>
<reference evidence="1 2" key="1">
    <citation type="submission" date="2015-04" db="EMBL/GenBank/DDBJ databases">
        <title>Complete Genome Sequence of Kosmotoga pacifica SLHLJ1.</title>
        <authorList>
            <person name="Jiang L.J."/>
            <person name="Shao Z.Z."/>
            <person name="Jebbar M."/>
        </authorList>
    </citation>
    <scope>NUCLEOTIDE SEQUENCE [LARGE SCALE GENOMIC DNA]</scope>
    <source>
        <strain evidence="1 2">SLHLJ1</strain>
    </source>
</reference>
<accession>A0A0G2Z6F5</accession>
<evidence type="ECO:0000313" key="1">
    <source>
        <dbReference type="EMBL" id="AKI97180.1"/>
    </source>
</evidence>
<proteinExistence type="predicted"/>
<dbReference type="AlphaFoldDB" id="A0A0G2Z6F5"/>
<dbReference type="EMBL" id="CP011232">
    <property type="protein sequence ID" value="AKI97180.1"/>
    <property type="molecule type" value="Genomic_DNA"/>
</dbReference>
<gene>
    <name evidence="1" type="ORF">IX53_04435</name>
</gene>
<keyword evidence="2" id="KW-1185">Reference proteome</keyword>